<dbReference type="AlphaFoldDB" id="D3STT4"/>
<accession>D3STT4</accession>
<feature type="region of interest" description="Disordered" evidence="1">
    <location>
        <begin position="34"/>
        <end position="55"/>
    </location>
</feature>
<dbReference type="PROSITE" id="PS51318">
    <property type="entry name" value="TAT"/>
    <property type="match status" value="1"/>
</dbReference>
<dbReference type="GeneID" id="8824359"/>
<sequence length="233" mass="25853">MTDETPYSGEQRSTNNRRSVLRLGGLAAASLVGASTAGAVSARDDDGPNTDFDPDNDEAALEFLLEMFERSENQTCSCNDEVWHDLTNEQIDAVGDTFEENLNWTVSRESNTMQQNSSDTWLPGDETVKAEADVAGYDVYTHIQEVEWDYNGDDYRAASQEHDYECHGLACSFNGLTTDELNRRTTYFDATLAGEYAFEPLGIGVVEVESVIESRARRDGDFQVLEKKAPGTD</sequence>
<proteinExistence type="predicted"/>
<evidence type="ECO:0000313" key="4">
    <source>
        <dbReference type="Proteomes" id="UP000001879"/>
    </source>
</evidence>
<dbReference type="Proteomes" id="UP000001879">
    <property type="component" value="Chromosome"/>
</dbReference>
<evidence type="ECO:0000313" key="2">
    <source>
        <dbReference type="EMBL" id="ADD05101.1"/>
    </source>
</evidence>
<dbReference type="PATRIC" id="fig|547559.17.peg.3979"/>
<dbReference type="EMBL" id="CP001932">
    <property type="protein sequence ID" value="ADD05101.1"/>
    <property type="molecule type" value="Genomic_DNA"/>
</dbReference>
<reference evidence="4" key="1">
    <citation type="submission" date="2010-02" db="EMBL/GenBank/DDBJ databases">
        <title>Complete sequence of chromosome of Natrialba magadii ATCC 43099.</title>
        <authorList>
            <consortium name="US DOE Joint Genome Institute"/>
            <person name="Lucas S."/>
            <person name="Copeland A."/>
            <person name="Lapidus A."/>
            <person name="Cheng J.-F."/>
            <person name="Bruce D."/>
            <person name="Goodwin L."/>
            <person name="Pitluck S."/>
            <person name="Davenport K."/>
            <person name="Saunders E."/>
            <person name="Detter J.C."/>
            <person name="Han C."/>
            <person name="Tapia R."/>
            <person name="Land M."/>
            <person name="Hauser L."/>
            <person name="Kyrpides N."/>
            <person name="Mikhailova N."/>
            <person name="De Castro R.E."/>
            <person name="Maupin-Furlow J.A."/>
            <person name="Woyke T."/>
        </authorList>
    </citation>
    <scope>NUCLEOTIDE SEQUENCE [LARGE SCALE GENOMIC DNA]</scope>
    <source>
        <strain evidence="4">ATCC 43099 / DSM 3394 / CCM 3739 / CIP 104546 / IAM 13178 / JCM 8861 / NBRC 102185 / NCIMB 2190 / MS3</strain>
    </source>
</reference>
<reference evidence="2" key="4">
    <citation type="submission" date="2016-09" db="EMBL/GenBank/DDBJ databases">
        <authorList>
            <person name="Pfeiffer F."/>
        </authorList>
    </citation>
    <scope>NUCLEOTIDE SEQUENCE</scope>
    <source>
        <strain evidence="2">ATCC 43099</strain>
    </source>
</reference>
<dbReference type="InterPro" id="IPR006311">
    <property type="entry name" value="TAT_signal"/>
</dbReference>
<reference evidence="2 4" key="2">
    <citation type="journal article" date="2012" name="BMC Genomics">
        <title>A comparative genomics perspective on the genetic content of the alkaliphilic haloarchaeon Natrialba magadii ATCC 43099T.</title>
        <authorList>
            <person name="Siddaramappa S."/>
            <person name="Challacombe J.F."/>
            <person name="Decastro R.E."/>
            <person name="Pfeiffer F."/>
            <person name="Sastre D.E."/>
            <person name="Gimenez M.I."/>
            <person name="Paggi R.A."/>
            <person name="Detter J.C."/>
            <person name="Davenport K.W."/>
            <person name="Goodwin L.A."/>
            <person name="Kyrpides N."/>
            <person name="Tapia R."/>
            <person name="Pitluck S."/>
            <person name="Lucas S."/>
            <person name="Woyke T."/>
            <person name="Maupin-Furlow J.A."/>
        </authorList>
    </citation>
    <scope>NUCLEOTIDE SEQUENCE [LARGE SCALE GENOMIC DNA]</scope>
    <source>
        <strain evidence="2">ATCC 43099</strain>
        <strain evidence="4">ATCC 43099 / DSM 3394 / CCM 3739 / CIP 104546 / IAM 13178 / JCM 8861 / NBRC 102185 / NCIMB 2190 / MS3</strain>
    </source>
</reference>
<protein>
    <submittedName>
        <fullName evidence="2">Uncharacterized protein</fullName>
    </submittedName>
</protein>
<evidence type="ECO:0000313" key="5">
    <source>
        <dbReference type="Proteomes" id="UP000011543"/>
    </source>
</evidence>
<evidence type="ECO:0000256" key="1">
    <source>
        <dbReference type="SAM" id="MobiDB-lite"/>
    </source>
</evidence>
<dbReference type="eggNOG" id="arCOG13447">
    <property type="taxonomic scope" value="Archaea"/>
</dbReference>
<organism evidence="2 4">
    <name type="scientific">Natrialba magadii (strain ATCC 43099 / DSM 3394 / CCM 3739 / CIP 104546 / IAM 13178 / JCM 8861 / NBRC 102185 / NCIMB 2190 / MS3)</name>
    <name type="common">Natronobacterium magadii</name>
    <dbReference type="NCBI Taxonomy" id="547559"/>
    <lineage>
        <taxon>Archaea</taxon>
        <taxon>Methanobacteriati</taxon>
        <taxon>Methanobacteriota</taxon>
        <taxon>Stenosarchaea group</taxon>
        <taxon>Halobacteria</taxon>
        <taxon>Halobacteriales</taxon>
        <taxon>Natrialbaceae</taxon>
        <taxon>Natrialba</taxon>
    </lineage>
</organism>
<gene>
    <name evidence="2" type="ordered locus">Nmag_1525</name>
    <name evidence="3" type="ORF">C500_20151</name>
</gene>
<dbReference type="EMBL" id="AOHS01000062">
    <property type="protein sequence ID" value="ELY23336.1"/>
    <property type="molecule type" value="Genomic_DNA"/>
</dbReference>
<dbReference type="OrthoDB" id="201346at2157"/>
<dbReference type="PaxDb" id="547559-Nmag_1525"/>
<evidence type="ECO:0000313" key="3">
    <source>
        <dbReference type="EMBL" id="ELY23336.1"/>
    </source>
</evidence>
<name>D3STT4_NATMM</name>
<keyword evidence="4" id="KW-1185">Reference proteome</keyword>
<dbReference type="Proteomes" id="UP000011543">
    <property type="component" value="Unassembled WGS sequence"/>
</dbReference>
<dbReference type="HOGENOM" id="CLU_1187812_0_0_2"/>
<dbReference type="RefSeq" id="WP_004217361.1">
    <property type="nucleotide sequence ID" value="NC_013922.1"/>
</dbReference>
<dbReference type="KEGG" id="nmg:Nmag_1525"/>
<reference evidence="3 5" key="3">
    <citation type="journal article" date="2014" name="PLoS Genet.">
        <title>Phylogenetically driven sequencing of extremely halophilic archaea reveals strategies for static and dynamic osmo-response.</title>
        <authorList>
            <person name="Becker E.A."/>
            <person name="Seitzer P.M."/>
            <person name="Tritt A."/>
            <person name="Larsen D."/>
            <person name="Krusor M."/>
            <person name="Yao A.I."/>
            <person name="Wu D."/>
            <person name="Madern D."/>
            <person name="Eisen J.A."/>
            <person name="Darling A.E."/>
            <person name="Facciotti M.T."/>
        </authorList>
    </citation>
    <scope>NUCLEOTIDE SEQUENCE [LARGE SCALE GENOMIC DNA]</scope>
    <source>
        <strain evidence="5">ATCC 43099 / DSM 3394 / CCM 3739 / CIP 104546 / IAM 13178 / JCM 8861 / NBRC 102185 / NCIMB 2190 / MS3</strain>
        <strain evidence="3">MS-3</strain>
    </source>
</reference>